<dbReference type="Proteomes" id="UP000076552">
    <property type="component" value="Unassembled WGS sequence"/>
</dbReference>
<evidence type="ECO:0000256" key="1">
    <source>
        <dbReference type="SAM" id="MobiDB-lite"/>
    </source>
</evidence>
<feature type="region of interest" description="Disordered" evidence="1">
    <location>
        <begin position="63"/>
        <end position="88"/>
    </location>
</feature>
<reference evidence="2 3" key="1">
    <citation type="submission" date="2015-06" db="EMBL/GenBank/DDBJ databases">
        <title>Survival trade-offs in plant roots during colonization by closely related pathogenic and mutualistic fungi.</title>
        <authorList>
            <person name="Hacquard S."/>
            <person name="Kracher B."/>
            <person name="Hiruma K."/>
            <person name="Weinman A."/>
            <person name="Muench P."/>
            <person name="Garrido Oter R."/>
            <person name="Ver Loren van Themaat E."/>
            <person name="Dallerey J.-F."/>
            <person name="Damm U."/>
            <person name="Henrissat B."/>
            <person name="Lespinet O."/>
            <person name="Thon M."/>
            <person name="Kemen E."/>
            <person name="McHardy A.C."/>
            <person name="Schulze-Lefert P."/>
            <person name="O'Connell R.J."/>
        </authorList>
    </citation>
    <scope>NUCLEOTIDE SEQUENCE [LARGE SCALE GENOMIC DNA]</scope>
    <source>
        <strain evidence="2 3">0861</strain>
    </source>
</reference>
<name>A0A161Y5A6_9PEZI</name>
<gene>
    <name evidence="2" type="ORF">CT0861_04243</name>
</gene>
<evidence type="ECO:0000313" key="3">
    <source>
        <dbReference type="Proteomes" id="UP000076552"/>
    </source>
</evidence>
<sequence length="112" mass="12150">MNSIATVLMVSICSKGLFHRDEYTQRLAIGRKGLGHGPTNELDAQEHWVNIKSIAAVSFCDAQASRERPSSGRGSRPTHTVAIGGRATAPQALEIPRHLVAVHRLVRDDLTA</sequence>
<comment type="caution">
    <text evidence="2">The sequence shown here is derived from an EMBL/GenBank/DDBJ whole genome shotgun (WGS) entry which is preliminary data.</text>
</comment>
<protein>
    <submittedName>
        <fullName evidence="2">Uncharacterized protein</fullName>
    </submittedName>
</protein>
<dbReference type="AlphaFoldDB" id="A0A161Y5A6"/>
<keyword evidence="3" id="KW-1185">Reference proteome</keyword>
<dbReference type="EMBL" id="LFIV01000158">
    <property type="protein sequence ID" value="KZL66957.1"/>
    <property type="molecule type" value="Genomic_DNA"/>
</dbReference>
<organism evidence="2 3">
    <name type="scientific">Colletotrichum tofieldiae</name>
    <dbReference type="NCBI Taxonomy" id="708197"/>
    <lineage>
        <taxon>Eukaryota</taxon>
        <taxon>Fungi</taxon>
        <taxon>Dikarya</taxon>
        <taxon>Ascomycota</taxon>
        <taxon>Pezizomycotina</taxon>
        <taxon>Sordariomycetes</taxon>
        <taxon>Hypocreomycetidae</taxon>
        <taxon>Glomerellales</taxon>
        <taxon>Glomerellaceae</taxon>
        <taxon>Colletotrichum</taxon>
        <taxon>Colletotrichum spaethianum species complex</taxon>
    </lineage>
</organism>
<proteinExistence type="predicted"/>
<accession>A0A161Y5A6</accession>
<evidence type="ECO:0000313" key="2">
    <source>
        <dbReference type="EMBL" id="KZL66957.1"/>
    </source>
</evidence>